<dbReference type="PANTHER" id="PTHR10302">
    <property type="entry name" value="SINGLE-STRANDED DNA-BINDING PROTEIN"/>
    <property type="match status" value="1"/>
</dbReference>
<dbReference type="SUPFAM" id="SSF50249">
    <property type="entry name" value="Nucleic acid-binding proteins"/>
    <property type="match status" value="1"/>
</dbReference>
<dbReference type="InterPro" id="IPR011344">
    <property type="entry name" value="ssDNA-bd"/>
</dbReference>
<organism evidence="4 5">
    <name type="scientific">Meloidogyne hapla</name>
    <name type="common">Root-knot nematode worm</name>
    <dbReference type="NCBI Taxonomy" id="6305"/>
    <lineage>
        <taxon>Eukaryota</taxon>
        <taxon>Metazoa</taxon>
        <taxon>Ecdysozoa</taxon>
        <taxon>Nematoda</taxon>
        <taxon>Chromadorea</taxon>
        <taxon>Rhabditida</taxon>
        <taxon>Tylenchina</taxon>
        <taxon>Tylenchomorpha</taxon>
        <taxon>Tylenchoidea</taxon>
        <taxon>Meloidogynidae</taxon>
        <taxon>Meloidogyninae</taxon>
        <taxon>Meloidogyne</taxon>
    </lineage>
</organism>
<dbReference type="WBParaSite" id="MhA1_Contig1055.frz3.gene9">
    <property type="protein sequence ID" value="MhA1_Contig1055.frz3.gene9"/>
    <property type="gene ID" value="MhA1_Contig1055.frz3.gene9"/>
</dbReference>
<evidence type="ECO:0000256" key="1">
    <source>
        <dbReference type="ARBA" id="ARBA00023125"/>
    </source>
</evidence>
<dbReference type="OMA" id="CMSLTSK"/>
<dbReference type="InterPro" id="IPR000424">
    <property type="entry name" value="Primosome_PriB/ssb"/>
</dbReference>
<accession>A0A1I8AYJ1</accession>
<evidence type="ECO:0000256" key="2">
    <source>
        <dbReference type="PROSITE-ProRule" id="PRU00252"/>
    </source>
</evidence>
<dbReference type="CDD" id="cd04496">
    <property type="entry name" value="SSB_OBF"/>
    <property type="match status" value="1"/>
</dbReference>
<proteinExistence type="predicted"/>
<dbReference type="PANTHER" id="PTHR10302:SF0">
    <property type="entry name" value="SINGLE-STRANDED DNA-BINDING PROTEIN, MITOCHONDRIAL"/>
    <property type="match status" value="1"/>
</dbReference>
<dbReference type="GO" id="GO:0003697">
    <property type="term" value="F:single-stranded DNA binding"/>
    <property type="evidence" value="ECO:0007669"/>
    <property type="project" value="InterPro"/>
</dbReference>
<dbReference type="Gene3D" id="2.40.50.140">
    <property type="entry name" value="Nucleic acid-binding proteins"/>
    <property type="match status" value="1"/>
</dbReference>
<dbReference type="GO" id="GO:0006264">
    <property type="term" value="P:mitochondrial DNA replication"/>
    <property type="evidence" value="ECO:0007669"/>
    <property type="project" value="TreeGrafter"/>
</dbReference>
<keyword evidence="1 2" id="KW-0238">DNA-binding</keyword>
<name>A0A1I8AYJ1_MELHA</name>
<sequence length="195" mass="21684">MSIARIFSRSIRPLMGLRQASTDISQLFEESDQPKGQAIYQDDVEKDPQSGRYGSAYPQPQRRMNKGVNRVELLGGVAGDPVFKITQRGSEFASFNLYTNVDRKLGNGNLVTNTEVHNVVAFGGVAKYIQQNLHRGSRVYLTGRLHYTGGMLLADGTRTPRMASINVENVYPLARAARRDSATQEVYQQADDTEV</sequence>
<dbReference type="InterPro" id="IPR012340">
    <property type="entry name" value="NA-bd_OB-fold"/>
</dbReference>
<keyword evidence="4" id="KW-1185">Reference proteome</keyword>
<feature type="region of interest" description="Disordered" evidence="3">
    <location>
        <begin position="31"/>
        <end position="59"/>
    </location>
</feature>
<dbReference type="Proteomes" id="UP000095281">
    <property type="component" value="Unplaced"/>
</dbReference>
<dbReference type="NCBIfam" id="TIGR00621">
    <property type="entry name" value="ssb"/>
    <property type="match status" value="1"/>
</dbReference>
<evidence type="ECO:0000313" key="5">
    <source>
        <dbReference type="WBParaSite" id="MhA1_Contig1055.frz3.gene9"/>
    </source>
</evidence>
<dbReference type="Pfam" id="PF00436">
    <property type="entry name" value="SSB"/>
    <property type="match status" value="1"/>
</dbReference>
<evidence type="ECO:0000256" key="3">
    <source>
        <dbReference type="SAM" id="MobiDB-lite"/>
    </source>
</evidence>
<reference evidence="5" key="1">
    <citation type="submission" date="2016-11" db="UniProtKB">
        <authorList>
            <consortium name="WormBaseParasite"/>
        </authorList>
    </citation>
    <scope>IDENTIFICATION</scope>
</reference>
<dbReference type="GO" id="GO:0042645">
    <property type="term" value="C:mitochondrial nucleoid"/>
    <property type="evidence" value="ECO:0007669"/>
    <property type="project" value="TreeGrafter"/>
</dbReference>
<dbReference type="PROSITE" id="PS50935">
    <property type="entry name" value="SSB"/>
    <property type="match status" value="1"/>
</dbReference>
<protein>
    <submittedName>
        <fullName evidence="5">Single-stranded DNA-binding protein</fullName>
    </submittedName>
</protein>
<dbReference type="AlphaFoldDB" id="A0A1I8AYJ1"/>
<evidence type="ECO:0000313" key="4">
    <source>
        <dbReference type="Proteomes" id="UP000095281"/>
    </source>
</evidence>